<feature type="compositionally biased region" description="Polar residues" evidence="1">
    <location>
        <begin position="47"/>
        <end position="57"/>
    </location>
</feature>
<feature type="compositionally biased region" description="Basic and acidic residues" evidence="1">
    <location>
        <begin position="89"/>
        <end position="98"/>
    </location>
</feature>
<accession>A0A9X3LJ01</accession>
<comment type="caution">
    <text evidence="2">The sequence shown here is derived from an EMBL/GenBank/DDBJ whole genome shotgun (WGS) entry which is preliminary data.</text>
</comment>
<reference evidence="2" key="1">
    <citation type="submission" date="2022-05" db="EMBL/GenBank/DDBJ databases">
        <authorList>
            <person name="Colautti A."/>
            <person name="Iacumin L."/>
        </authorList>
    </citation>
    <scope>NUCLEOTIDE SEQUENCE</scope>
    <source>
        <strain evidence="2">SK 55</strain>
    </source>
</reference>
<sequence length="136" mass="15183">MSRGNTRSLLLGGLAATAYMYLQKPENRDKAKVMMHNTMTKVSSFMNSQNVKQSQMTKAGFSDPTDPDDNRMVEEGAMTSVQYYNEGVQSKDSKKEAKQSFPKSQQKAAPKSKESLPEDNNDSPAKQENAKRLPNE</sequence>
<evidence type="ECO:0000313" key="3">
    <source>
        <dbReference type="Proteomes" id="UP001152173"/>
    </source>
</evidence>
<protein>
    <submittedName>
        <fullName evidence="2">Uncharacterized protein</fullName>
    </submittedName>
</protein>
<name>A0A9X3LJ01_9BACL</name>
<keyword evidence="3" id="KW-1185">Reference proteome</keyword>
<proteinExistence type="predicted"/>
<dbReference type="RefSeq" id="WP_269926445.1">
    <property type="nucleotide sequence ID" value="NZ_JAMKBJ010000006.1"/>
</dbReference>
<dbReference type="AlphaFoldDB" id="A0A9X3LJ01"/>
<dbReference type="Proteomes" id="UP001152173">
    <property type="component" value="Unassembled WGS sequence"/>
</dbReference>
<organism evidence="2 3">
    <name type="scientific">Paenisporosarcina quisquiliarum</name>
    <dbReference type="NCBI Taxonomy" id="365346"/>
    <lineage>
        <taxon>Bacteria</taxon>
        <taxon>Bacillati</taxon>
        <taxon>Bacillota</taxon>
        <taxon>Bacilli</taxon>
        <taxon>Bacillales</taxon>
        <taxon>Caryophanaceae</taxon>
        <taxon>Paenisporosarcina</taxon>
    </lineage>
</organism>
<evidence type="ECO:0000256" key="1">
    <source>
        <dbReference type="SAM" id="MobiDB-lite"/>
    </source>
</evidence>
<gene>
    <name evidence="2" type="ORF">M9R32_09195</name>
</gene>
<feature type="region of interest" description="Disordered" evidence="1">
    <location>
        <begin position="85"/>
        <end position="136"/>
    </location>
</feature>
<evidence type="ECO:0000313" key="2">
    <source>
        <dbReference type="EMBL" id="MCZ8537354.1"/>
    </source>
</evidence>
<feature type="region of interest" description="Disordered" evidence="1">
    <location>
        <begin position="47"/>
        <end position="72"/>
    </location>
</feature>
<dbReference type="EMBL" id="JAMKBJ010000006">
    <property type="protein sequence ID" value="MCZ8537354.1"/>
    <property type="molecule type" value="Genomic_DNA"/>
</dbReference>